<sequence length="295" mass="31099">MTAPRLLRSVLYTPGHRGDLIAKAPRYGADALCLVLEDSVPDELKPQARETVAASLTVPGAVVFVKVNPPGPGGLEDDLASIVRPGLAGIILPKVLAPADVHHADALLSAAEAEHGVEPGSVAILVLIETPLAGVRAFEIASASPRIVSLIPGAAANGDMARELGFQWTPEGIERLFLRSKVLMDQRAAEVPNPLDGIYGEVADLEGLEVEARHARQLGYRGKLVVHPSHVAIVNRVFTPSEAEVREHRRVLEAFDAALAEGSAAAVVDGRFIDYAMAATARQVLELAERAGVGA</sequence>
<feature type="binding site" evidence="4">
    <location>
        <position position="129"/>
    </location>
    <ligand>
        <name>Mg(2+)</name>
        <dbReference type="ChEBI" id="CHEBI:18420"/>
    </ligand>
</feature>
<evidence type="ECO:0000256" key="1">
    <source>
        <dbReference type="ARBA" id="ARBA00001946"/>
    </source>
</evidence>
<organism evidence="6 7">
    <name type="scientific">Solirubrobacter ginsenosidimutans</name>
    <dbReference type="NCBI Taxonomy" id="490573"/>
    <lineage>
        <taxon>Bacteria</taxon>
        <taxon>Bacillati</taxon>
        <taxon>Actinomycetota</taxon>
        <taxon>Thermoleophilia</taxon>
        <taxon>Solirubrobacterales</taxon>
        <taxon>Solirubrobacteraceae</taxon>
        <taxon>Solirubrobacter</taxon>
    </lineage>
</organism>
<dbReference type="GO" id="GO:0016829">
    <property type="term" value="F:lyase activity"/>
    <property type="evidence" value="ECO:0007669"/>
    <property type="project" value="UniProtKB-KW"/>
</dbReference>
<accession>A0A9X3MN05</accession>
<evidence type="ECO:0000256" key="2">
    <source>
        <dbReference type="ARBA" id="ARBA00022723"/>
    </source>
</evidence>
<keyword evidence="2 4" id="KW-0479">Metal-binding</keyword>
<dbReference type="Gene3D" id="3.20.20.60">
    <property type="entry name" value="Phosphoenolpyruvate-binding domains"/>
    <property type="match status" value="1"/>
</dbReference>
<dbReference type="PANTHER" id="PTHR32308">
    <property type="entry name" value="LYASE BETA SUBUNIT, PUTATIVE (AFU_ORTHOLOGUE AFUA_4G13030)-RELATED"/>
    <property type="match status" value="1"/>
</dbReference>
<dbReference type="Proteomes" id="UP001149140">
    <property type="component" value="Unassembled WGS sequence"/>
</dbReference>
<comment type="caution">
    <text evidence="6">The sequence shown here is derived from an EMBL/GenBank/DDBJ whole genome shotgun (WGS) entry which is preliminary data.</text>
</comment>
<dbReference type="PIRSF" id="PIRSF015582">
    <property type="entry name" value="Cit_lyase_B"/>
    <property type="match status" value="1"/>
</dbReference>
<reference evidence="6" key="1">
    <citation type="submission" date="2022-10" db="EMBL/GenBank/DDBJ databases">
        <title>The WGS of Solirubrobacter ginsenosidimutans DSM 21036.</title>
        <authorList>
            <person name="Jiang Z."/>
        </authorList>
    </citation>
    <scope>NUCLEOTIDE SEQUENCE</scope>
    <source>
        <strain evidence="6">DSM 21036</strain>
    </source>
</reference>
<dbReference type="Pfam" id="PF03328">
    <property type="entry name" value="HpcH_HpaI"/>
    <property type="match status" value="1"/>
</dbReference>
<dbReference type="RefSeq" id="WP_270037911.1">
    <property type="nucleotide sequence ID" value="NZ_JAPDOD010000002.1"/>
</dbReference>
<feature type="binding site" evidence="4">
    <location>
        <position position="159"/>
    </location>
    <ligand>
        <name>Mg(2+)</name>
        <dbReference type="ChEBI" id="CHEBI:18420"/>
    </ligand>
</feature>
<feature type="domain" description="HpcH/HpaI aldolase/citrate lyase" evidence="5">
    <location>
        <begin position="8"/>
        <end position="228"/>
    </location>
</feature>
<evidence type="ECO:0000259" key="5">
    <source>
        <dbReference type="Pfam" id="PF03328"/>
    </source>
</evidence>
<proteinExistence type="predicted"/>
<gene>
    <name evidence="6" type="ORF">OM076_03065</name>
</gene>
<evidence type="ECO:0000256" key="4">
    <source>
        <dbReference type="PIRSR" id="PIRSR015582-2"/>
    </source>
</evidence>
<keyword evidence="6" id="KW-0456">Lyase</keyword>
<protein>
    <submittedName>
        <fullName evidence="6">CoA ester lyase</fullName>
    </submittedName>
</protein>
<dbReference type="InterPro" id="IPR040442">
    <property type="entry name" value="Pyrv_kinase-like_dom_sf"/>
</dbReference>
<dbReference type="GO" id="GO:0006107">
    <property type="term" value="P:oxaloacetate metabolic process"/>
    <property type="evidence" value="ECO:0007669"/>
    <property type="project" value="TreeGrafter"/>
</dbReference>
<comment type="cofactor">
    <cofactor evidence="1">
        <name>Mg(2+)</name>
        <dbReference type="ChEBI" id="CHEBI:18420"/>
    </cofactor>
</comment>
<name>A0A9X3MN05_9ACTN</name>
<evidence type="ECO:0000256" key="3">
    <source>
        <dbReference type="ARBA" id="ARBA00022842"/>
    </source>
</evidence>
<dbReference type="InterPro" id="IPR015813">
    <property type="entry name" value="Pyrv/PenolPyrv_kinase-like_dom"/>
</dbReference>
<dbReference type="GO" id="GO:0000287">
    <property type="term" value="F:magnesium ion binding"/>
    <property type="evidence" value="ECO:0007669"/>
    <property type="project" value="TreeGrafter"/>
</dbReference>
<dbReference type="AlphaFoldDB" id="A0A9X3MN05"/>
<evidence type="ECO:0000313" key="7">
    <source>
        <dbReference type="Proteomes" id="UP001149140"/>
    </source>
</evidence>
<keyword evidence="3 4" id="KW-0460">Magnesium</keyword>
<dbReference type="PANTHER" id="PTHR32308:SF0">
    <property type="entry name" value="HPCH_HPAI ALDOLASE_CITRATE LYASE DOMAIN-CONTAINING PROTEIN"/>
    <property type="match status" value="1"/>
</dbReference>
<dbReference type="InterPro" id="IPR011206">
    <property type="entry name" value="Citrate_lyase_beta/mcl1/mcl2"/>
</dbReference>
<dbReference type="InterPro" id="IPR005000">
    <property type="entry name" value="Aldolase/citrate-lyase_domain"/>
</dbReference>
<dbReference type="SUPFAM" id="SSF51621">
    <property type="entry name" value="Phosphoenolpyruvate/pyruvate domain"/>
    <property type="match status" value="1"/>
</dbReference>
<evidence type="ECO:0000313" key="6">
    <source>
        <dbReference type="EMBL" id="MDA0159234.1"/>
    </source>
</evidence>
<keyword evidence="7" id="KW-1185">Reference proteome</keyword>
<dbReference type="EMBL" id="JAPDOD010000002">
    <property type="protein sequence ID" value="MDA0159234.1"/>
    <property type="molecule type" value="Genomic_DNA"/>
</dbReference>